<evidence type="ECO:0000256" key="2">
    <source>
        <dbReference type="ARBA" id="ARBA00004752"/>
    </source>
</evidence>
<comment type="caution">
    <text evidence="15">The sequence shown here is derived from an EMBL/GenBank/DDBJ whole genome shotgun (WGS) entry which is preliminary data.</text>
</comment>
<evidence type="ECO:0000256" key="13">
    <source>
        <dbReference type="HAMAP-Rule" id="MF_00111"/>
    </source>
</evidence>
<gene>
    <name evidence="13" type="primary">murA</name>
    <name evidence="15" type="ORF">HMPREF2130_06285</name>
</gene>
<evidence type="ECO:0000313" key="15">
    <source>
        <dbReference type="EMBL" id="KGF30568.1"/>
    </source>
</evidence>
<evidence type="ECO:0000256" key="1">
    <source>
        <dbReference type="ARBA" id="ARBA00004496"/>
    </source>
</evidence>
<accession>A0A095Z7B3</accession>
<dbReference type="GO" id="GO:0008760">
    <property type="term" value="F:UDP-N-acetylglucosamine 1-carboxyvinyltransferase activity"/>
    <property type="evidence" value="ECO:0007669"/>
    <property type="project" value="UniProtKB-UniRule"/>
</dbReference>
<keyword evidence="5 13" id="KW-0808">Transferase</keyword>
<dbReference type="SUPFAM" id="SSF55205">
    <property type="entry name" value="EPT/RTPC-like"/>
    <property type="match status" value="1"/>
</dbReference>
<proteinExistence type="inferred from homology"/>
<evidence type="ECO:0000313" key="16">
    <source>
        <dbReference type="Proteomes" id="UP000029629"/>
    </source>
</evidence>
<evidence type="ECO:0000259" key="14">
    <source>
        <dbReference type="Pfam" id="PF00275"/>
    </source>
</evidence>
<feature type="active site" description="Proton donor" evidence="13">
    <location>
        <position position="117"/>
    </location>
</feature>
<feature type="binding site" evidence="13">
    <location>
        <position position="93"/>
    </location>
    <ligand>
        <name>UDP-N-acetyl-alpha-D-glucosamine</name>
        <dbReference type="ChEBI" id="CHEBI:57705"/>
    </ligand>
</feature>
<comment type="pathway">
    <text evidence="2 13">Cell wall biogenesis; peptidoglycan biosynthesis.</text>
</comment>
<evidence type="ECO:0000256" key="9">
    <source>
        <dbReference type="ARBA" id="ARBA00023316"/>
    </source>
</evidence>
<feature type="binding site" evidence="13">
    <location>
        <begin position="122"/>
        <end position="126"/>
    </location>
    <ligand>
        <name>UDP-N-acetyl-alpha-D-glucosamine</name>
        <dbReference type="ChEBI" id="CHEBI:57705"/>
    </ligand>
</feature>
<feature type="binding site" evidence="13">
    <location>
        <position position="329"/>
    </location>
    <ligand>
        <name>UDP-N-acetyl-alpha-D-glucosamine</name>
        <dbReference type="ChEBI" id="CHEBI:57705"/>
    </ligand>
</feature>
<comment type="catalytic activity">
    <reaction evidence="12 13">
        <text>phosphoenolpyruvate + UDP-N-acetyl-alpha-D-glucosamine = UDP-N-acetyl-3-O-(1-carboxyvinyl)-alpha-D-glucosamine + phosphate</text>
        <dbReference type="Rhea" id="RHEA:18681"/>
        <dbReference type="ChEBI" id="CHEBI:43474"/>
        <dbReference type="ChEBI" id="CHEBI:57705"/>
        <dbReference type="ChEBI" id="CHEBI:58702"/>
        <dbReference type="ChEBI" id="CHEBI:68483"/>
        <dbReference type="EC" id="2.5.1.7"/>
    </reaction>
</comment>
<keyword evidence="9 13" id="KW-0961">Cell wall biogenesis/degradation</keyword>
<keyword evidence="8 13" id="KW-0131">Cell cycle</keyword>
<evidence type="ECO:0000256" key="8">
    <source>
        <dbReference type="ARBA" id="ARBA00023306"/>
    </source>
</evidence>
<evidence type="ECO:0000256" key="3">
    <source>
        <dbReference type="ARBA" id="ARBA00022490"/>
    </source>
</evidence>
<dbReference type="PANTHER" id="PTHR43783">
    <property type="entry name" value="UDP-N-ACETYLGLUCOSAMINE 1-CARBOXYVINYLTRANSFERASE"/>
    <property type="match status" value="1"/>
</dbReference>
<reference evidence="15 16" key="1">
    <citation type="submission" date="2014-07" db="EMBL/GenBank/DDBJ databases">
        <authorList>
            <person name="McCorrison J."/>
            <person name="Sanka R."/>
            <person name="Torralba M."/>
            <person name="Gillis M."/>
            <person name="Haft D.H."/>
            <person name="Methe B."/>
            <person name="Sutton G."/>
            <person name="Nelson K.E."/>
        </authorList>
    </citation>
    <scope>NUCLEOTIDE SEQUENCE [LARGE SCALE GENOMIC DNA]</scope>
    <source>
        <strain evidence="15 16">DNF00040</strain>
    </source>
</reference>
<dbReference type="InterPro" id="IPR036968">
    <property type="entry name" value="Enolpyruvate_Tfrase_sf"/>
</dbReference>
<protein>
    <recommendedName>
        <fullName evidence="13">UDP-N-acetylglucosamine 1-carboxyvinyltransferase</fullName>
        <ecNumber evidence="13">2.5.1.7</ecNumber>
    </recommendedName>
    <alternativeName>
        <fullName evidence="13">Enoylpyruvate transferase</fullName>
    </alternativeName>
    <alternativeName>
        <fullName evidence="13">UDP-N-acetylglucosamine enolpyruvyl transferase</fullName>
        <shortName evidence="13">EPT</shortName>
    </alternativeName>
</protein>
<dbReference type="HAMAP" id="MF_00111">
    <property type="entry name" value="MurA"/>
    <property type="match status" value="1"/>
</dbReference>
<comment type="subcellular location">
    <subcellularLocation>
        <location evidence="1 13">Cytoplasm</location>
    </subcellularLocation>
</comment>
<sequence>MAKLRIIGGQPLHGEVMISGAKNAALPILCTTLLTAEPVILRNIPRLKDVETMIAVLQQLGVVAEWLAEDVLKLQTLEVTSHEAPYELVSTMRASILVLGPLLARIGRAKVSLPGGCAIGSRPVDQHLKGLKELGAQLAVEHGYVYGEAGATGLVGGSIRTDMVTVGGTEQFLMSAVLAKGTTILENAAREPEVVDLANILIAMGAKISGHGTDRIVIEGVEQLHGTDYAIISDRIEAGTFLCAVAATGGELLLRNVNPDTMGATLDKLSEAGLALEIGADTIHATMKQRPKAVSFRTAEHPGFPTDMQAQMMAMNCVAEGTAVIVENIFENRFMHVSELLRLNADILLDGPTAVVNGVEHLSGAMVMATDLRASASLVIAGLVAEGETIVDRIYHLDRGYVNMEQKLSAVGATIQRID</sequence>
<dbReference type="GO" id="GO:0005737">
    <property type="term" value="C:cytoplasm"/>
    <property type="evidence" value="ECO:0007669"/>
    <property type="project" value="UniProtKB-SubCell"/>
</dbReference>
<dbReference type="GO" id="GO:0019277">
    <property type="term" value="P:UDP-N-acetylgalactosamine biosynthetic process"/>
    <property type="evidence" value="ECO:0007669"/>
    <property type="project" value="InterPro"/>
</dbReference>
<keyword evidence="10 13" id="KW-0670">Pyruvate</keyword>
<feature type="domain" description="Enolpyruvate transferase" evidence="14">
    <location>
        <begin position="8"/>
        <end position="408"/>
    </location>
</feature>
<dbReference type="Proteomes" id="UP000029629">
    <property type="component" value="Unassembled WGS sequence"/>
</dbReference>
<dbReference type="InterPro" id="IPR005750">
    <property type="entry name" value="UDP_GlcNAc_COvinyl_MurA"/>
</dbReference>
<dbReference type="GO" id="GO:0009252">
    <property type="term" value="P:peptidoglycan biosynthetic process"/>
    <property type="evidence" value="ECO:0007669"/>
    <property type="project" value="UniProtKB-UniRule"/>
</dbReference>
<dbReference type="UniPathway" id="UPA00219"/>
<dbReference type="InterPro" id="IPR050068">
    <property type="entry name" value="MurA_subfamily"/>
</dbReference>
<evidence type="ECO:0000256" key="5">
    <source>
        <dbReference type="ARBA" id="ARBA00022679"/>
    </source>
</evidence>
<organism evidence="15 16">
    <name type="scientific">Oligella urethralis DNF00040</name>
    <dbReference type="NCBI Taxonomy" id="1401065"/>
    <lineage>
        <taxon>Bacteria</taxon>
        <taxon>Pseudomonadati</taxon>
        <taxon>Pseudomonadota</taxon>
        <taxon>Betaproteobacteria</taxon>
        <taxon>Burkholderiales</taxon>
        <taxon>Alcaligenaceae</taxon>
        <taxon>Oligella</taxon>
    </lineage>
</organism>
<dbReference type="PANTHER" id="PTHR43783:SF1">
    <property type="entry name" value="UDP-N-ACETYLGLUCOSAMINE 1-CARBOXYVINYLTRANSFERASE"/>
    <property type="match status" value="1"/>
</dbReference>
<dbReference type="AlphaFoldDB" id="A0A095Z7B3"/>
<dbReference type="NCBIfam" id="TIGR01072">
    <property type="entry name" value="murA"/>
    <property type="match status" value="1"/>
</dbReference>
<dbReference type="RefSeq" id="WP_018027123.1">
    <property type="nucleotide sequence ID" value="NZ_JRNI01000023.1"/>
</dbReference>
<evidence type="ECO:0000256" key="10">
    <source>
        <dbReference type="ARBA" id="ARBA00023317"/>
    </source>
</evidence>
<keyword evidence="7 13" id="KW-0573">Peptidoglycan synthesis</keyword>
<dbReference type="GeneID" id="93428690"/>
<evidence type="ECO:0000256" key="7">
    <source>
        <dbReference type="ARBA" id="ARBA00022984"/>
    </source>
</evidence>
<keyword evidence="16" id="KW-1185">Reference proteome</keyword>
<comment type="caution">
    <text evidence="13">Lacks conserved residue(s) required for the propagation of feature annotation.</text>
</comment>
<dbReference type="GO" id="GO:0008360">
    <property type="term" value="P:regulation of cell shape"/>
    <property type="evidence" value="ECO:0007669"/>
    <property type="project" value="UniProtKB-KW"/>
</dbReference>
<feature type="binding site" evidence="13">
    <location>
        <position position="307"/>
    </location>
    <ligand>
        <name>UDP-N-acetyl-alpha-D-glucosamine</name>
        <dbReference type="ChEBI" id="CHEBI:57705"/>
    </ligand>
</feature>
<evidence type="ECO:0000256" key="12">
    <source>
        <dbReference type="ARBA" id="ARBA00047527"/>
    </source>
</evidence>
<dbReference type="FunFam" id="3.65.10.10:FF:000001">
    <property type="entry name" value="UDP-N-acetylglucosamine 1-carboxyvinyltransferase"/>
    <property type="match status" value="1"/>
</dbReference>
<name>A0A095Z7B3_9BURK</name>
<comment type="function">
    <text evidence="13">Cell wall formation. Adds enolpyruvyl to UDP-N-acetylglucosamine.</text>
</comment>
<feature type="modified residue" description="2-(S-cysteinyl)pyruvic acid O-phosphothioketal" evidence="13">
    <location>
        <position position="117"/>
    </location>
</feature>
<dbReference type="NCBIfam" id="NF006873">
    <property type="entry name" value="PRK09369.1"/>
    <property type="match status" value="1"/>
</dbReference>
<feature type="binding site" evidence="13">
    <location>
        <begin position="22"/>
        <end position="23"/>
    </location>
    <ligand>
        <name>phosphoenolpyruvate</name>
        <dbReference type="ChEBI" id="CHEBI:58702"/>
    </ligand>
</feature>
<dbReference type="EC" id="2.5.1.7" evidence="13"/>
<evidence type="ECO:0000256" key="4">
    <source>
        <dbReference type="ARBA" id="ARBA00022618"/>
    </source>
</evidence>
<keyword evidence="3 13" id="KW-0963">Cytoplasm</keyword>
<keyword evidence="4 13" id="KW-0132">Cell division</keyword>
<dbReference type="CDD" id="cd01555">
    <property type="entry name" value="UdpNAET"/>
    <property type="match status" value="1"/>
</dbReference>
<dbReference type="OrthoDB" id="9803760at2"/>
<keyword evidence="6 13" id="KW-0133">Cell shape</keyword>
<dbReference type="InterPro" id="IPR013792">
    <property type="entry name" value="RNA3'P_cycl/enolpyr_Trfase_a/b"/>
</dbReference>
<dbReference type="GO" id="GO:0071555">
    <property type="term" value="P:cell wall organization"/>
    <property type="evidence" value="ECO:0007669"/>
    <property type="project" value="UniProtKB-KW"/>
</dbReference>
<evidence type="ECO:0000256" key="6">
    <source>
        <dbReference type="ARBA" id="ARBA00022960"/>
    </source>
</evidence>
<dbReference type="eggNOG" id="COG0766">
    <property type="taxonomic scope" value="Bacteria"/>
</dbReference>
<comment type="similarity">
    <text evidence="11 13">Belongs to the EPSP synthase family. MurA subfamily.</text>
</comment>
<dbReference type="Pfam" id="PF00275">
    <property type="entry name" value="EPSP_synthase"/>
    <property type="match status" value="1"/>
</dbReference>
<evidence type="ECO:0000256" key="11">
    <source>
        <dbReference type="ARBA" id="ARBA00038367"/>
    </source>
</evidence>
<dbReference type="InterPro" id="IPR001986">
    <property type="entry name" value="Enolpyruvate_Tfrase_dom"/>
</dbReference>
<dbReference type="GO" id="GO:0051301">
    <property type="term" value="P:cell division"/>
    <property type="evidence" value="ECO:0007669"/>
    <property type="project" value="UniProtKB-KW"/>
</dbReference>
<dbReference type="EMBL" id="JRNI01000023">
    <property type="protein sequence ID" value="KGF30568.1"/>
    <property type="molecule type" value="Genomic_DNA"/>
</dbReference>
<dbReference type="Gene3D" id="3.65.10.10">
    <property type="entry name" value="Enolpyruvate transferase domain"/>
    <property type="match status" value="2"/>
</dbReference>